<gene>
    <name evidence="2" type="ORF">COY14_02945</name>
</gene>
<dbReference type="EMBL" id="PFOD01000056">
    <property type="protein sequence ID" value="PIZ65216.1"/>
    <property type="molecule type" value="Genomic_DNA"/>
</dbReference>
<sequence>MILWILFLTVLIAVLWKILDEIQKAPQRLEEKISEIFESKAMGIVTAFGIPLVSMIVKKMKDKMGRKDEK</sequence>
<dbReference type="AlphaFoldDB" id="A0A2M7U3T1"/>
<keyword evidence="1" id="KW-0812">Transmembrane</keyword>
<dbReference type="Proteomes" id="UP000230027">
    <property type="component" value="Unassembled WGS sequence"/>
</dbReference>
<reference evidence="3" key="1">
    <citation type="submission" date="2017-09" db="EMBL/GenBank/DDBJ databases">
        <title>Depth-based differentiation of microbial function through sediment-hosted aquifers and enrichment of novel symbionts in the deep terrestrial subsurface.</title>
        <authorList>
            <person name="Probst A.J."/>
            <person name="Ladd B."/>
            <person name="Jarett J.K."/>
            <person name="Geller-Mcgrath D.E."/>
            <person name="Sieber C.M.K."/>
            <person name="Emerson J.B."/>
            <person name="Anantharaman K."/>
            <person name="Thomas B.C."/>
            <person name="Malmstrom R."/>
            <person name="Stieglmeier M."/>
            <person name="Klingl A."/>
            <person name="Woyke T."/>
            <person name="Ryan C.M."/>
            <person name="Banfield J.F."/>
        </authorList>
    </citation>
    <scope>NUCLEOTIDE SEQUENCE [LARGE SCALE GENOMIC DNA]</scope>
</reference>
<feature type="transmembrane region" description="Helical" evidence="1">
    <location>
        <begin position="36"/>
        <end position="57"/>
    </location>
</feature>
<organism evidence="2 3">
    <name type="scientific">Candidatus Roizmanbacteria bacterium CG_4_10_14_0_2_um_filter_36_9</name>
    <dbReference type="NCBI Taxonomy" id="1974823"/>
    <lineage>
        <taxon>Bacteria</taxon>
        <taxon>Candidatus Roizmaniibacteriota</taxon>
    </lineage>
</organism>
<evidence type="ECO:0000313" key="2">
    <source>
        <dbReference type="EMBL" id="PIZ65216.1"/>
    </source>
</evidence>
<protein>
    <submittedName>
        <fullName evidence="2">Uncharacterized protein</fullName>
    </submittedName>
</protein>
<evidence type="ECO:0000256" key="1">
    <source>
        <dbReference type="SAM" id="Phobius"/>
    </source>
</evidence>
<proteinExistence type="predicted"/>
<evidence type="ECO:0000313" key="3">
    <source>
        <dbReference type="Proteomes" id="UP000230027"/>
    </source>
</evidence>
<keyword evidence="1" id="KW-0472">Membrane</keyword>
<keyword evidence="1" id="KW-1133">Transmembrane helix</keyword>
<accession>A0A2M7U3T1</accession>
<comment type="caution">
    <text evidence="2">The sequence shown here is derived from an EMBL/GenBank/DDBJ whole genome shotgun (WGS) entry which is preliminary data.</text>
</comment>
<name>A0A2M7U3T1_9BACT</name>